<accession>A0ABR0EI00</accession>
<organism evidence="1 2">
    <name type="scientific">Zasmidium cellare</name>
    <name type="common">Wine cellar mold</name>
    <name type="synonym">Racodium cellare</name>
    <dbReference type="NCBI Taxonomy" id="395010"/>
    <lineage>
        <taxon>Eukaryota</taxon>
        <taxon>Fungi</taxon>
        <taxon>Dikarya</taxon>
        <taxon>Ascomycota</taxon>
        <taxon>Pezizomycotina</taxon>
        <taxon>Dothideomycetes</taxon>
        <taxon>Dothideomycetidae</taxon>
        <taxon>Mycosphaerellales</taxon>
        <taxon>Mycosphaerellaceae</taxon>
        <taxon>Zasmidium</taxon>
    </lineage>
</organism>
<protein>
    <recommendedName>
        <fullName evidence="3">Transposase</fullName>
    </recommendedName>
</protein>
<proteinExistence type="predicted"/>
<name>A0ABR0EI00_ZASCE</name>
<reference evidence="1 2" key="1">
    <citation type="journal article" date="2023" name="G3 (Bethesda)">
        <title>A chromosome-level genome assembly of Zasmidium syzygii isolated from banana leaves.</title>
        <authorList>
            <person name="van Westerhoven A.C."/>
            <person name="Mehrabi R."/>
            <person name="Talebi R."/>
            <person name="Steentjes M.B.F."/>
            <person name="Corcolon B."/>
            <person name="Chong P.A."/>
            <person name="Kema G.H.J."/>
            <person name="Seidl M.F."/>
        </authorList>
    </citation>
    <scope>NUCLEOTIDE SEQUENCE [LARGE SCALE GENOMIC DNA]</scope>
    <source>
        <strain evidence="1 2">P124</strain>
    </source>
</reference>
<keyword evidence="2" id="KW-1185">Reference proteome</keyword>
<evidence type="ECO:0000313" key="2">
    <source>
        <dbReference type="Proteomes" id="UP001305779"/>
    </source>
</evidence>
<dbReference type="InterPro" id="IPR038883">
    <property type="entry name" value="AN11006-like"/>
</dbReference>
<gene>
    <name evidence="1" type="ORF">PRZ48_008965</name>
</gene>
<evidence type="ECO:0000313" key="1">
    <source>
        <dbReference type="EMBL" id="KAK4500775.1"/>
    </source>
</evidence>
<dbReference type="EMBL" id="JAXOVC010000006">
    <property type="protein sequence ID" value="KAK4500775.1"/>
    <property type="molecule type" value="Genomic_DNA"/>
</dbReference>
<evidence type="ECO:0008006" key="3">
    <source>
        <dbReference type="Google" id="ProtNLM"/>
    </source>
</evidence>
<dbReference type="PANTHER" id="PTHR42085:SF2">
    <property type="entry name" value="F-BOX DOMAIN-CONTAINING PROTEIN"/>
    <property type="match status" value="1"/>
</dbReference>
<sequence>MPPGRKKPTKFELVRHRRQAKEAGAHNKTNVRLFKLPAEIRNIIYELVVYRRYTQLLGEQYWAKRRLYLEDRFRRLCLEFPDLLRTSSQIRREATGIFFNINSFILSCSSDVHTYDQLLKSGIPRALKRTPRAFLQNMSNLNVTMNLSFKKCKYWRKGRMGRRHAARIHLIVKGEKYTIHAEYDRCHGGYKCSDGMADAMAEYREILKDLVKDKMSPTKKQEAGGRKGRVLTEVPRKEIPCPDDGHRWTWEMVWDFEDE</sequence>
<dbReference type="Proteomes" id="UP001305779">
    <property type="component" value="Unassembled WGS sequence"/>
</dbReference>
<dbReference type="PANTHER" id="PTHR42085">
    <property type="entry name" value="F-BOX DOMAIN-CONTAINING PROTEIN"/>
    <property type="match status" value="1"/>
</dbReference>
<comment type="caution">
    <text evidence="1">The sequence shown here is derived from an EMBL/GenBank/DDBJ whole genome shotgun (WGS) entry which is preliminary data.</text>
</comment>